<evidence type="ECO:0000256" key="2">
    <source>
        <dbReference type="ARBA" id="ARBA00022475"/>
    </source>
</evidence>
<dbReference type="EMBL" id="JBHSMJ010000006">
    <property type="protein sequence ID" value="MFC5447303.1"/>
    <property type="molecule type" value="Genomic_DNA"/>
</dbReference>
<feature type="domain" description="HAMP" evidence="9">
    <location>
        <begin position="65"/>
        <end position="118"/>
    </location>
</feature>
<dbReference type="Proteomes" id="UP001596044">
    <property type="component" value="Unassembled WGS sequence"/>
</dbReference>
<evidence type="ECO:0000256" key="5">
    <source>
        <dbReference type="ARBA" id="ARBA00029447"/>
    </source>
</evidence>
<dbReference type="CDD" id="cd06225">
    <property type="entry name" value="HAMP"/>
    <property type="match status" value="1"/>
</dbReference>
<organism evidence="10 11">
    <name type="scientific">Paenibacillus aestuarii</name>
    <dbReference type="NCBI Taxonomy" id="516965"/>
    <lineage>
        <taxon>Bacteria</taxon>
        <taxon>Bacillati</taxon>
        <taxon>Bacillota</taxon>
        <taxon>Bacilli</taxon>
        <taxon>Bacillales</taxon>
        <taxon>Paenibacillaceae</taxon>
        <taxon>Paenibacillus</taxon>
    </lineage>
</organism>
<keyword evidence="3 7" id="KW-0472">Membrane</keyword>
<proteinExistence type="inferred from homology"/>
<reference evidence="11" key="1">
    <citation type="journal article" date="2019" name="Int. J. Syst. Evol. Microbiol.">
        <title>The Global Catalogue of Microorganisms (GCM) 10K type strain sequencing project: providing services to taxonomists for standard genome sequencing and annotation.</title>
        <authorList>
            <consortium name="The Broad Institute Genomics Platform"/>
            <consortium name="The Broad Institute Genome Sequencing Center for Infectious Disease"/>
            <person name="Wu L."/>
            <person name="Ma J."/>
        </authorList>
    </citation>
    <scope>NUCLEOTIDE SEQUENCE [LARGE SCALE GENOMIC DNA]</scope>
    <source>
        <strain evidence="11">KACC 11904</strain>
    </source>
</reference>
<protein>
    <submittedName>
        <fullName evidence="10">Methyl-accepting chemotaxis protein</fullName>
    </submittedName>
</protein>
<dbReference type="SUPFAM" id="SSF58104">
    <property type="entry name" value="Methyl-accepting chemotaxis protein (MCP) signaling domain"/>
    <property type="match status" value="1"/>
</dbReference>
<dbReference type="RefSeq" id="WP_270884338.1">
    <property type="nucleotide sequence ID" value="NZ_JAQFVF010000068.1"/>
</dbReference>
<name>A0ABW0K1M0_9BACL</name>
<evidence type="ECO:0000259" key="9">
    <source>
        <dbReference type="PROSITE" id="PS50885"/>
    </source>
</evidence>
<evidence type="ECO:0000313" key="11">
    <source>
        <dbReference type="Proteomes" id="UP001596044"/>
    </source>
</evidence>
<feature type="domain" description="Methyl-accepting transducer" evidence="8">
    <location>
        <begin position="137"/>
        <end position="373"/>
    </location>
</feature>
<keyword evidence="11" id="KW-1185">Reference proteome</keyword>
<feature type="transmembrane region" description="Helical" evidence="7">
    <location>
        <begin position="9"/>
        <end position="30"/>
    </location>
</feature>
<keyword evidence="7" id="KW-1133">Transmembrane helix</keyword>
<dbReference type="Gene3D" id="6.10.340.10">
    <property type="match status" value="1"/>
</dbReference>
<dbReference type="PROSITE" id="PS50111">
    <property type="entry name" value="CHEMOTAXIS_TRANSDUC_2"/>
    <property type="match status" value="1"/>
</dbReference>
<dbReference type="PANTHER" id="PTHR32089">
    <property type="entry name" value="METHYL-ACCEPTING CHEMOTAXIS PROTEIN MCPB"/>
    <property type="match status" value="1"/>
</dbReference>
<comment type="caution">
    <text evidence="10">The sequence shown here is derived from an EMBL/GenBank/DDBJ whole genome shotgun (WGS) entry which is preliminary data.</text>
</comment>
<keyword evidence="7" id="KW-0812">Transmembrane</keyword>
<dbReference type="PROSITE" id="PS51257">
    <property type="entry name" value="PROKAR_LIPOPROTEIN"/>
    <property type="match status" value="1"/>
</dbReference>
<dbReference type="Pfam" id="PF00015">
    <property type="entry name" value="MCPsignal"/>
    <property type="match status" value="1"/>
</dbReference>
<dbReference type="PROSITE" id="PS50885">
    <property type="entry name" value="HAMP"/>
    <property type="match status" value="1"/>
</dbReference>
<keyword evidence="4 6" id="KW-0807">Transducer</keyword>
<dbReference type="InterPro" id="IPR004089">
    <property type="entry name" value="MCPsignal_dom"/>
</dbReference>
<accession>A0ABW0K1M0</accession>
<dbReference type="SMART" id="SM00304">
    <property type="entry name" value="HAMP"/>
    <property type="match status" value="1"/>
</dbReference>
<gene>
    <name evidence="10" type="ORF">ACFPOG_03470</name>
</gene>
<comment type="subcellular location">
    <subcellularLocation>
        <location evidence="1">Cell membrane</location>
    </subcellularLocation>
</comment>
<evidence type="ECO:0000256" key="6">
    <source>
        <dbReference type="PROSITE-ProRule" id="PRU00284"/>
    </source>
</evidence>
<dbReference type="PANTHER" id="PTHR32089:SF112">
    <property type="entry name" value="LYSOZYME-LIKE PROTEIN-RELATED"/>
    <property type="match status" value="1"/>
</dbReference>
<comment type="similarity">
    <text evidence="5">Belongs to the methyl-accepting chemotaxis (MCP) protein family.</text>
</comment>
<evidence type="ECO:0000256" key="4">
    <source>
        <dbReference type="ARBA" id="ARBA00023224"/>
    </source>
</evidence>
<feature type="transmembrane region" description="Helical" evidence="7">
    <location>
        <begin position="42"/>
        <end position="68"/>
    </location>
</feature>
<evidence type="ECO:0000256" key="7">
    <source>
        <dbReference type="SAM" id="Phobius"/>
    </source>
</evidence>
<evidence type="ECO:0000313" key="10">
    <source>
        <dbReference type="EMBL" id="MFC5447303.1"/>
    </source>
</evidence>
<sequence>MKLTIIKKIVLGIASLSVITYGCSGLFIFYLKGIIAPAMSDWLYHSIILLLGIFWTALLGWLGALWFVKPLLRLTAAANEAAQGKLNVEIPKHPSNDEIRQLSESFQSMLDSLRQMITGVSDNVAFTRVQAGQLNNGMVRASNQIEVIAGKAESISKGAKDQAASAQGTLHTVEQIRSAAGAVGRKADETRGISLDMLETNRQSEAVVRSLLTGMMNLAQSNRDSLHFVQALQEYAQEIRSISQVVGEVSEQTHLVAINASIEAARAGEHGRGFAVVAEEIRKLATQSSDAVNHIAPFVTRMESGVKEVVTNMIEQERLASREYASGESAQIALDRVHRAAQETAQAIEDITASIGDQIQQIEQAWVKTQEVEDIARLISQEIHYVAVSIQEQSAVMQQLASTSELLETEADTLSIRINKFNL</sequence>
<evidence type="ECO:0000259" key="8">
    <source>
        <dbReference type="PROSITE" id="PS50111"/>
    </source>
</evidence>
<keyword evidence="2" id="KW-1003">Cell membrane</keyword>
<dbReference type="Gene3D" id="1.10.287.950">
    <property type="entry name" value="Methyl-accepting chemotaxis protein"/>
    <property type="match status" value="1"/>
</dbReference>
<dbReference type="SMART" id="SM00283">
    <property type="entry name" value="MA"/>
    <property type="match status" value="1"/>
</dbReference>
<evidence type="ECO:0000256" key="3">
    <source>
        <dbReference type="ARBA" id="ARBA00023136"/>
    </source>
</evidence>
<evidence type="ECO:0000256" key="1">
    <source>
        <dbReference type="ARBA" id="ARBA00004236"/>
    </source>
</evidence>
<dbReference type="Pfam" id="PF00672">
    <property type="entry name" value="HAMP"/>
    <property type="match status" value="1"/>
</dbReference>
<dbReference type="InterPro" id="IPR003660">
    <property type="entry name" value="HAMP_dom"/>
</dbReference>